<gene>
    <name evidence="3" type="ORF">BS50DRAFT_592706</name>
</gene>
<keyword evidence="4" id="KW-1185">Reference proteome</keyword>
<feature type="region of interest" description="Disordered" evidence="1">
    <location>
        <begin position="18"/>
        <end position="43"/>
    </location>
</feature>
<evidence type="ECO:0000313" key="3">
    <source>
        <dbReference type="EMBL" id="PSN61766.1"/>
    </source>
</evidence>
<name>A0A2T2N949_CORCC</name>
<organism evidence="3 4">
    <name type="scientific">Corynespora cassiicola Philippines</name>
    <dbReference type="NCBI Taxonomy" id="1448308"/>
    <lineage>
        <taxon>Eukaryota</taxon>
        <taxon>Fungi</taxon>
        <taxon>Dikarya</taxon>
        <taxon>Ascomycota</taxon>
        <taxon>Pezizomycotina</taxon>
        <taxon>Dothideomycetes</taxon>
        <taxon>Pleosporomycetidae</taxon>
        <taxon>Pleosporales</taxon>
        <taxon>Corynesporascaceae</taxon>
        <taxon>Corynespora</taxon>
    </lineage>
</organism>
<dbReference type="AlphaFoldDB" id="A0A2T2N949"/>
<evidence type="ECO:0000256" key="1">
    <source>
        <dbReference type="SAM" id="MobiDB-lite"/>
    </source>
</evidence>
<feature type="transmembrane region" description="Helical" evidence="2">
    <location>
        <begin position="593"/>
        <end position="614"/>
    </location>
</feature>
<evidence type="ECO:0000256" key="2">
    <source>
        <dbReference type="SAM" id="Phobius"/>
    </source>
</evidence>
<dbReference type="OrthoDB" id="3692311at2759"/>
<protein>
    <submittedName>
        <fullName evidence="3">Uncharacterized protein</fullName>
    </submittedName>
</protein>
<dbReference type="EMBL" id="KZ678143">
    <property type="protein sequence ID" value="PSN61766.1"/>
    <property type="molecule type" value="Genomic_DNA"/>
</dbReference>
<evidence type="ECO:0000313" key="4">
    <source>
        <dbReference type="Proteomes" id="UP000240883"/>
    </source>
</evidence>
<keyword evidence="2" id="KW-0472">Membrane</keyword>
<accession>A0A2T2N949</accession>
<reference evidence="3 4" key="1">
    <citation type="journal article" date="2018" name="Front. Microbiol.">
        <title>Genome-Wide Analysis of Corynespora cassiicola Leaf Fall Disease Putative Effectors.</title>
        <authorList>
            <person name="Lopez D."/>
            <person name="Ribeiro S."/>
            <person name="Label P."/>
            <person name="Fumanal B."/>
            <person name="Venisse J.S."/>
            <person name="Kohler A."/>
            <person name="de Oliveira R.R."/>
            <person name="Labutti K."/>
            <person name="Lipzen A."/>
            <person name="Lail K."/>
            <person name="Bauer D."/>
            <person name="Ohm R.A."/>
            <person name="Barry K.W."/>
            <person name="Spatafora J."/>
            <person name="Grigoriev I.V."/>
            <person name="Martin F.M."/>
            <person name="Pujade-Renaud V."/>
        </authorList>
    </citation>
    <scope>NUCLEOTIDE SEQUENCE [LARGE SCALE GENOMIC DNA]</scope>
    <source>
        <strain evidence="3 4">Philippines</strain>
    </source>
</reference>
<sequence length="697" mass="79400">MSFKSQFRREDETNFEYGVIGTPKEAPATKDAPDGSHLASRGTVQPHKLENHKIFKILVDSLLMLLPAAFFNSQYSWSLVLAVSAYALDEKPISRRGDLIEQAMQLGPTIYPLIYVAIGARCLRKIAVFLAERGTRVGTLEKLLGSQSFVSSVFTATALRSLNWMSILILVFWMLSPLGGQSSLRLLYRHNTTIPHLGSAFYSSPEAPYNPDYMWNTNWDTPIILSASLAMDNENLSRPVDMFNYPKIPRVRELELEPEPEEGAPSRWYDISHEPGTSYSSWTGIAIRGLEKQRDAQFTVRYNYVTLDCALRYRDPEVTNLLKSFATAEISPWNEPHNPQSVNCQKNCKDMLFTNQVFHADEDRATLDRSILKYGFNRTAPQNTTFMTTTAYESGLEKDKRGSVFILYGLFSIYSTQMYAWECNPKTINLDAQIDCQDGNCRATQLRRTRFRSTMENGDTCDATNATTTSCLYGGRIYQLFERYATATAPHLYSHGESVFQIYLRGGDPYSGKWQESIFEQDKVPAELISKRLTVLLNTYRQADTWHMRPMRANVYAPPENISSEWRDQPLYMNETSALFTYKVPIYKADLRWVLALVFTTSVLLILSLVNIVISYKTLAPDIFGPVSSLTRENPYTDAPKEGTWMGDFERSRLLRRLMVQIADVKPGDKVGYLALRSVAHKEEFADGRLARERLYA</sequence>
<proteinExistence type="predicted"/>
<keyword evidence="2" id="KW-0812">Transmembrane</keyword>
<dbReference type="Proteomes" id="UP000240883">
    <property type="component" value="Unassembled WGS sequence"/>
</dbReference>
<keyword evidence="2" id="KW-1133">Transmembrane helix</keyword>